<protein>
    <submittedName>
        <fullName evidence="2">Vibriobactin utilization protein ViuB</fullName>
    </submittedName>
</protein>
<dbReference type="InterPro" id="IPR007037">
    <property type="entry name" value="SIP_rossman_dom"/>
</dbReference>
<evidence type="ECO:0000313" key="3">
    <source>
        <dbReference type="Proteomes" id="UP000076447"/>
    </source>
</evidence>
<reference evidence="2 3" key="1">
    <citation type="submission" date="2016-01" db="EMBL/GenBank/DDBJ databases">
        <title>Genome sequence of Oerskovia enterophila VJag, an agar and cellulose degrading bacterium.</title>
        <authorList>
            <person name="Poehlein A."/>
            <person name="Jag V."/>
            <person name="Bengelsdorf F."/>
            <person name="Duerre P."/>
            <person name="Daniel R."/>
        </authorList>
    </citation>
    <scope>NUCLEOTIDE SEQUENCE [LARGE SCALE GENOMIC DNA]</scope>
    <source>
        <strain evidence="2 3">VJag</strain>
    </source>
</reference>
<proteinExistence type="predicted"/>
<evidence type="ECO:0000313" key="2">
    <source>
        <dbReference type="EMBL" id="KZM35228.1"/>
    </source>
</evidence>
<evidence type="ECO:0000259" key="1">
    <source>
        <dbReference type="PROSITE" id="PS51384"/>
    </source>
</evidence>
<dbReference type="InterPro" id="IPR039374">
    <property type="entry name" value="SIP_fam"/>
</dbReference>
<comment type="caution">
    <text evidence="2">The sequence shown here is derived from an EMBL/GenBank/DDBJ whole genome shotgun (WGS) entry which is preliminary data.</text>
</comment>
<dbReference type="Pfam" id="PF08021">
    <property type="entry name" value="FAD_binding_9"/>
    <property type="match status" value="1"/>
</dbReference>
<dbReference type="SUPFAM" id="SSF63380">
    <property type="entry name" value="Riboflavin synthase domain-like"/>
    <property type="match status" value="1"/>
</dbReference>
<dbReference type="Pfam" id="PF04954">
    <property type="entry name" value="SIP"/>
    <property type="match status" value="1"/>
</dbReference>
<gene>
    <name evidence="2" type="primary">viuB_4</name>
    <name evidence="2" type="ORF">OJAG_20160</name>
</gene>
<dbReference type="PROSITE" id="PS51384">
    <property type="entry name" value="FAD_FR"/>
    <property type="match status" value="1"/>
</dbReference>
<dbReference type="EMBL" id="LRIE01000072">
    <property type="protein sequence ID" value="KZM35228.1"/>
    <property type="molecule type" value="Genomic_DNA"/>
</dbReference>
<dbReference type="RefSeq" id="WP_231907741.1">
    <property type="nucleotide sequence ID" value="NZ_LRIE01000072.1"/>
</dbReference>
<dbReference type="CDD" id="cd06193">
    <property type="entry name" value="siderophore_interacting"/>
    <property type="match status" value="1"/>
</dbReference>
<dbReference type="AlphaFoldDB" id="A0A161YGR4"/>
<organism evidence="2 3">
    <name type="scientific">Oerskovia enterophila</name>
    <dbReference type="NCBI Taxonomy" id="43678"/>
    <lineage>
        <taxon>Bacteria</taxon>
        <taxon>Bacillati</taxon>
        <taxon>Actinomycetota</taxon>
        <taxon>Actinomycetes</taxon>
        <taxon>Micrococcales</taxon>
        <taxon>Cellulomonadaceae</taxon>
        <taxon>Oerskovia</taxon>
    </lineage>
</organism>
<sequence length="271" mass="29390">MAGFQMVKPSVVQVVAAEVVASQRVSPSIVRVTVDGEGVEHFSPMGFDQWFRLFLPRDEQESLRLPTATSGLWYVQYLATPKARRPWVRNYTVRDARPADREIDIDFVAHEDGGPASAFALGASAGHPVGILDQGVGYNPRVPHDWTLLVADETGLPAVAGICASLPDDARGVAIVELPHAADAQEFRVPAGVELRWVARDEHGSDPHAVPGRLALDVLKRADLPSGDVYAYVVGESSLVTGARRHLVNDRGVPKAHVDFIGYWRHGRAAA</sequence>
<dbReference type="Gene3D" id="2.40.30.10">
    <property type="entry name" value="Translation factors"/>
    <property type="match status" value="1"/>
</dbReference>
<dbReference type="InterPro" id="IPR013113">
    <property type="entry name" value="SIP_FAD-bd"/>
</dbReference>
<name>A0A161YGR4_9CELL</name>
<dbReference type="PANTHER" id="PTHR30157:SF0">
    <property type="entry name" value="NADPH-DEPENDENT FERRIC-CHELATE REDUCTASE"/>
    <property type="match status" value="1"/>
</dbReference>
<dbReference type="PATRIC" id="fig|43678.3.peg.2099"/>
<dbReference type="PANTHER" id="PTHR30157">
    <property type="entry name" value="FERRIC REDUCTASE, NADPH-DEPENDENT"/>
    <property type="match status" value="1"/>
</dbReference>
<dbReference type="Gene3D" id="3.40.50.80">
    <property type="entry name" value="Nucleotide-binding domain of ferredoxin-NADP reductase (FNR) module"/>
    <property type="match status" value="1"/>
</dbReference>
<dbReference type="InterPro" id="IPR017927">
    <property type="entry name" value="FAD-bd_FR_type"/>
</dbReference>
<dbReference type="GO" id="GO:0016491">
    <property type="term" value="F:oxidoreductase activity"/>
    <property type="evidence" value="ECO:0007669"/>
    <property type="project" value="InterPro"/>
</dbReference>
<feature type="domain" description="FAD-binding FR-type" evidence="1">
    <location>
        <begin position="12"/>
        <end position="143"/>
    </location>
</feature>
<accession>A0A161YGR4</accession>
<dbReference type="InterPro" id="IPR039261">
    <property type="entry name" value="FNR_nucleotide-bd"/>
</dbReference>
<dbReference type="InterPro" id="IPR017938">
    <property type="entry name" value="Riboflavin_synthase-like_b-brl"/>
</dbReference>
<dbReference type="Proteomes" id="UP000076447">
    <property type="component" value="Unassembled WGS sequence"/>
</dbReference>
<dbReference type="STRING" id="43678.OJAG_20160"/>